<organism evidence="2 3">
    <name type="scientific">Rhizocola hellebori</name>
    <dbReference type="NCBI Taxonomy" id="1392758"/>
    <lineage>
        <taxon>Bacteria</taxon>
        <taxon>Bacillati</taxon>
        <taxon>Actinomycetota</taxon>
        <taxon>Actinomycetes</taxon>
        <taxon>Micromonosporales</taxon>
        <taxon>Micromonosporaceae</taxon>
        <taxon>Rhizocola</taxon>
    </lineage>
</organism>
<comment type="caution">
    <text evidence="2">The sequence shown here is derived from an EMBL/GenBank/DDBJ whole genome shotgun (WGS) entry which is preliminary data.</text>
</comment>
<name>A0A8J3Q1X8_9ACTN</name>
<evidence type="ECO:0000259" key="1">
    <source>
        <dbReference type="Pfam" id="PF04965"/>
    </source>
</evidence>
<dbReference type="Proteomes" id="UP000612899">
    <property type="component" value="Unassembled WGS sequence"/>
</dbReference>
<dbReference type="InterPro" id="IPR007048">
    <property type="entry name" value="IraD/Gp25-like"/>
</dbReference>
<evidence type="ECO:0000313" key="2">
    <source>
        <dbReference type="EMBL" id="GIH02129.1"/>
    </source>
</evidence>
<feature type="domain" description="IraD/Gp25-like" evidence="1">
    <location>
        <begin position="25"/>
        <end position="113"/>
    </location>
</feature>
<dbReference type="RefSeq" id="WP_203906064.1">
    <property type="nucleotide sequence ID" value="NZ_BONY01000001.1"/>
</dbReference>
<evidence type="ECO:0000313" key="3">
    <source>
        <dbReference type="Proteomes" id="UP000612899"/>
    </source>
</evidence>
<dbReference type="SUPFAM" id="SSF160719">
    <property type="entry name" value="gpW/gp25-like"/>
    <property type="match status" value="1"/>
</dbReference>
<protein>
    <submittedName>
        <fullName evidence="2">Baseplate protein</fullName>
    </submittedName>
</protein>
<dbReference type="Pfam" id="PF04965">
    <property type="entry name" value="GPW_gp25"/>
    <property type="match status" value="1"/>
</dbReference>
<proteinExistence type="predicted"/>
<reference evidence="2" key="1">
    <citation type="submission" date="2021-01" db="EMBL/GenBank/DDBJ databases">
        <title>Whole genome shotgun sequence of Rhizocola hellebori NBRC 109834.</title>
        <authorList>
            <person name="Komaki H."/>
            <person name="Tamura T."/>
        </authorList>
    </citation>
    <scope>NUCLEOTIDE SEQUENCE</scope>
    <source>
        <strain evidence="2">NBRC 109834</strain>
    </source>
</reference>
<accession>A0A8J3Q1X8</accession>
<sequence length="129" mass="14320">MNSLRFAAEEGPVVTAAGRLAMVHGDEAIRQAIILLLGTAPGERLMRPDYGSHLHRLLFSANDQTTAGLAIHYVKQALQRWEPRIEVEEVDADPDPDVASRLNIHLRYRVKQTLTIDVLQYPLSLGATP</sequence>
<keyword evidence="3" id="KW-1185">Reference proteome</keyword>
<dbReference type="EMBL" id="BONY01000001">
    <property type="protein sequence ID" value="GIH02129.1"/>
    <property type="molecule type" value="Genomic_DNA"/>
</dbReference>
<gene>
    <name evidence="2" type="ORF">Rhe02_01960</name>
</gene>
<dbReference type="Gene3D" id="3.10.450.40">
    <property type="match status" value="1"/>
</dbReference>
<dbReference type="AlphaFoldDB" id="A0A8J3Q1X8"/>